<reference evidence="1" key="1">
    <citation type="submission" date="2021-11" db="EMBL/GenBank/DDBJ databases">
        <authorList>
            <consortium name="Genoscope - CEA"/>
            <person name="William W."/>
        </authorList>
    </citation>
    <scope>NUCLEOTIDE SEQUENCE</scope>
</reference>
<dbReference type="AlphaFoldDB" id="A0A8J2SYM2"/>
<comment type="caution">
    <text evidence="1">The sequence shown here is derived from an EMBL/GenBank/DDBJ whole genome shotgun (WGS) entry which is preliminary data.</text>
</comment>
<evidence type="ECO:0000313" key="2">
    <source>
        <dbReference type="Proteomes" id="UP000789595"/>
    </source>
</evidence>
<gene>
    <name evidence="1" type="ORF">PECAL_5P08390</name>
</gene>
<accession>A0A8J2SYM2</accession>
<keyword evidence="2" id="KW-1185">Reference proteome</keyword>
<sequence>MLKLAATYAAKRTTNDRSGAWHALTRGLRRQAELNRRVASDLPLAFKWLYLLTNAPFFYVGYATLRDGHVLPWCGPPAIAAALTWAAGAASVLFHGTQCGCWTFE</sequence>
<organism evidence="1 2">
    <name type="scientific">Pelagomonas calceolata</name>
    <dbReference type="NCBI Taxonomy" id="35677"/>
    <lineage>
        <taxon>Eukaryota</taxon>
        <taxon>Sar</taxon>
        <taxon>Stramenopiles</taxon>
        <taxon>Ochrophyta</taxon>
        <taxon>Pelagophyceae</taxon>
        <taxon>Pelagomonadales</taxon>
        <taxon>Pelagomonadaceae</taxon>
        <taxon>Pelagomonas</taxon>
    </lineage>
</organism>
<name>A0A8J2SYM2_9STRA</name>
<proteinExistence type="predicted"/>
<evidence type="ECO:0000313" key="1">
    <source>
        <dbReference type="EMBL" id="CAH0376272.1"/>
    </source>
</evidence>
<protein>
    <submittedName>
        <fullName evidence="1">Uncharacterized protein</fullName>
    </submittedName>
</protein>
<dbReference type="Proteomes" id="UP000789595">
    <property type="component" value="Unassembled WGS sequence"/>
</dbReference>
<feature type="non-terminal residue" evidence="1">
    <location>
        <position position="105"/>
    </location>
</feature>
<dbReference type="EMBL" id="CAKKNE010000005">
    <property type="protein sequence ID" value="CAH0376272.1"/>
    <property type="molecule type" value="Genomic_DNA"/>
</dbReference>